<gene>
    <name evidence="2" type="ORF">E6C70_08355</name>
</gene>
<keyword evidence="3" id="KW-1185">Reference proteome</keyword>
<dbReference type="SUPFAM" id="SSF51735">
    <property type="entry name" value="NAD(P)-binding Rossmann-fold domains"/>
    <property type="match status" value="1"/>
</dbReference>
<dbReference type="RefSeq" id="WP_136424090.1">
    <property type="nucleotide sequence ID" value="NZ_SSSN01000005.1"/>
</dbReference>
<dbReference type="Gene3D" id="3.40.50.720">
    <property type="entry name" value="NAD(P)-binding Rossmann-like Domain"/>
    <property type="match status" value="1"/>
</dbReference>
<accession>A0A4S4FW47</accession>
<dbReference type="InterPro" id="IPR036291">
    <property type="entry name" value="NAD(P)-bd_dom_sf"/>
</dbReference>
<dbReference type="Pfam" id="PF01370">
    <property type="entry name" value="Epimerase"/>
    <property type="match status" value="1"/>
</dbReference>
<dbReference type="OrthoDB" id="9795501at2"/>
<reference evidence="2 3" key="1">
    <citation type="submission" date="2019-04" db="EMBL/GenBank/DDBJ databases">
        <authorList>
            <person name="Jiang L."/>
        </authorList>
    </citation>
    <scope>NUCLEOTIDE SEQUENCE [LARGE SCALE GENOMIC DNA]</scope>
    <source>
        <strain evidence="2 3">YIM 131861</strain>
    </source>
</reference>
<organism evidence="2 3">
    <name type="scientific">Orlajensenia flava</name>
    <dbReference type="NCBI Taxonomy" id="2565934"/>
    <lineage>
        <taxon>Bacteria</taxon>
        <taxon>Bacillati</taxon>
        <taxon>Actinomycetota</taxon>
        <taxon>Actinomycetes</taxon>
        <taxon>Micrococcales</taxon>
        <taxon>Microbacteriaceae</taxon>
        <taxon>Orlajensenia</taxon>
    </lineage>
</organism>
<dbReference type="InterPro" id="IPR001509">
    <property type="entry name" value="Epimerase_deHydtase"/>
</dbReference>
<feature type="domain" description="NAD-dependent epimerase/dehydratase" evidence="1">
    <location>
        <begin position="2"/>
        <end position="96"/>
    </location>
</feature>
<evidence type="ECO:0000313" key="3">
    <source>
        <dbReference type="Proteomes" id="UP000307380"/>
    </source>
</evidence>
<protein>
    <submittedName>
        <fullName evidence="2">NAD(P)-dependent oxidoreductase</fullName>
    </submittedName>
</protein>
<comment type="caution">
    <text evidence="2">The sequence shown here is derived from an EMBL/GenBank/DDBJ whole genome shotgun (WGS) entry which is preliminary data.</text>
</comment>
<evidence type="ECO:0000259" key="1">
    <source>
        <dbReference type="Pfam" id="PF01370"/>
    </source>
</evidence>
<dbReference type="Proteomes" id="UP000307380">
    <property type="component" value="Unassembled WGS sequence"/>
</dbReference>
<sequence>MHLAAHRAERPWSDILALNIDGTQKVLAAARRAGVRRVLLASSVNAVGFVPYGRLSADQVLVARPDTYHGVSKAALEALGNVYARRGDGVALQGRCPSLRVASTR</sequence>
<evidence type="ECO:0000313" key="2">
    <source>
        <dbReference type="EMBL" id="THG34292.1"/>
    </source>
</evidence>
<dbReference type="AlphaFoldDB" id="A0A4S4FW47"/>
<proteinExistence type="predicted"/>
<name>A0A4S4FW47_9MICO</name>
<dbReference type="EMBL" id="SSSN01000005">
    <property type="protein sequence ID" value="THG34292.1"/>
    <property type="molecule type" value="Genomic_DNA"/>
</dbReference>